<sequence>MRSGDVASKAVGLYLLAAIAHGAAIPNRESLHPEFELAKTTDLKPDGLEIPTSQHKLSKRSPVPQYPPGGSNDSSLDDIDPRGDRRGQHREEDEESNGPWDMFGNMSPGVLDDLRTHTNLVQNPPPQNMGLGMGLMVPRPVVANVGGGNIPQAPAQDEESGTEVEEEEKATTEIEEEEKEGSYAGTEIYEEEKAHTEIEEEEKEVTEIEEEENEVAENQDDNALRSSQHSQLTMGAGGQGFMLNQSPDDFLSNLQPNLATFQRRPSLFESPSVNSRRAPSSNGGRSRSSPTRTRRRVSGLFGGFDPSSFRDQDSGNNQLYGVNRNRRQSFSSPSSDLLEFGGNPFLSRFNSGDGPLMRPVTLNFGHESAYPQNLQNVQTNQVTEARDQLIRDDLLSQSLDDDFPPPRSAVSQVQRNDRPQRGTTLVDITGGLGGPPVYREEVKEESDSSGLDSDSA</sequence>
<gene>
    <name evidence="2" type="ORF">TWF481_008336</name>
</gene>
<dbReference type="EMBL" id="JAVHJL010000005">
    <property type="protein sequence ID" value="KAK6503313.1"/>
    <property type="molecule type" value="Genomic_DNA"/>
</dbReference>
<keyword evidence="3" id="KW-1185">Reference proteome</keyword>
<feature type="compositionally biased region" description="Acidic residues" evidence="1">
    <location>
        <begin position="198"/>
        <end position="220"/>
    </location>
</feature>
<feature type="compositionally biased region" description="Acidic residues" evidence="1">
    <location>
        <begin position="156"/>
        <end position="179"/>
    </location>
</feature>
<reference evidence="2 3" key="1">
    <citation type="submission" date="2023-08" db="EMBL/GenBank/DDBJ databases">
        <authorList>
            <person name="Palmer J.M."/>
        </authorList>
    </citation>
    <scope>NUCLEOTIDE SEQUENCE [LARGE SCALE GENOMIC DNA]</scope>
    <source>
        <strain evidence="2 3">TWF481</strain>
    </source>
</reference>
<protein>
    <submittedName>
        <fullName evidence="2">Uncharacterized protein</fullName>
    </submittedName>
</protein>
<feature type="compositionally biased region" description="Basic and acidic residues" evidence="1">
    <location>
        <begin position="79"/>
        <end position="91"/>
    </location>
</feature>
<evidence type="ECO:0000313" key="3">
    <source>
        <dbReference type="Proteomes" id="UP001370758"/>
    </source>
</evidence>
<proteinExistence type="predicted"/>
<comment type="caution">
    <text evidence="2">The sequence shown here is derived from an EMBL/GenBank/DDBJ whole genome shotgun (WGS) entry which is preliminary data.</text>
</comment>
<feature type="region of interest" description="Disordered" evidence="1">
    <location>
        <begin position="397"/>
        <end position="456"/>
    </location>
</feature>
<evidence type="ECO:0000313" key="2">
    <source>
        <dbReference type="EMBL" id="KAK6503313.1"/>
    </source>
</evidence>
<name>A0AAV9W6U0_9PEZI</name>
<feature type="region of interest" description="Disordered" evidence="1">
    <location>
        <begin position="36"/>
        <end position="106"/>
    </location>
</feature>
<feature type="compositionally biased region" description="Low complexity" evidence="1">
    <location>
        <begin position="274"/>
        <end position="291"/>
    </location>
</feature>
<feature type="compositionally biased region" description="Basic and acidic residues" evidence="1">
    <location>
        <begin position="36"/>
        <end position="47"/>
    </location>
</feature>
<feature type="region of interest" description="Disordered" evidence="1">
    <location>
        <begin position="151"/>
        <end position="249"/>
    </location>
</feature>
<feature type="region of interest" description="Disordered" evidence="1">
    <location>
        <begin position="263"/>
        <end position="337"/>
    </location>
</feature>
<feature type="compositionally biased region" description="Polar residues" evidence="1">
    <location>
        <begin position="224"/>
        <end position="233"/>
    </location>
</feature>
<organism evidence="2 3">
    <name type="scientific">Arthrobotrys musiformis</name>
    <dbReference type="NCBI Taxonomy" id="47236"/>
    <lineage>
        <taxon>Eukaryota</taxon>
        <taxon>Fungi</taxon>
        <taxon>Dikarya</taxon>
        <taxon>Ascomycota</taxon>
        <taxon>Pezizomycotina</taxon>
        <taxon>Orbiliomycetes</taxon>
        <taxon>Orbiliales</taxon>
        <taxon>Orbiliaceae</taxon>
        <taxon>Arthrobotrys</taxon>
    </lineage>
</organism>
<dbReference type="AlphaFoldDB" id="A0AAV9W6U0"/>
<dbReference type="Proteomes" id="UP001370758">
    <property type="component" value="Unassembled WGS sequence"/>
</dbReference>
<evidence type="ECO:0000256" key="1">
    <source>
        <dbReference type="SAM" id="MobiDB-lite"/>
    </source>
</evidence>
<accession>A0AAV9W6U0</accession>